<dbReference type="Gene3D" id="3.40.50.880">
    <property type="match status" value="1"/>
</dbReference>
<dbReference type="EMBL" id="CAEZSZ010000106">
    <property type="protein sequence ID" value="CAB4559566.1"/>
    <property type="molecule type" value="Genomic_DNA"/>
</dbReference>
<reference evidence="1" key="1">
    <citation type="submission" date="2020-05" db="EMBL/GenBank/DDBJ databases">
        <authorList>
            <person name="Chiriac C."/>
            <person name="Salcher M."/>
            <person name="Ghai R."/>
            <person name="Kavagutti S V."/>
        </authorList>
    </citation>
    <scope>NUCLEOTIDE SEQUENCE</scope>
</reference>
<sequence>MALSASKPLIGLTTYRQRSQTGVWDVDAAFLPSTYFDAVNRAGGIAVLIPPQVVASDDAERILSGLDGLIISGGRDVNPELYGQAPGEFTDEPDRKRDALEIALYEVAIAKQIPFLGICRGQQVLNVKRGGTLLQHLPDVVGSTKYQLGNAQYTIADIDVEPNTLLSRALGGDKTVSGALYHHQGIDNLGKGLTVVAKSEDGIIEAIELDGHPFGLAVQWHPEHTTDDNRLFEALVEAANTYRSKR</sequence>
<dbReference type="GO" id="GO:0006598">
    <property type="term" value="P:polyamine catabolic process"/>
    <property type="evidence" value="ECO:0007669"/>
    <property type="project" value="TreeGrafter"/>
</dbReference>
<dbReference type="InterPro" id="IPR011697">
    <property type="entry name" value="Peptidase_C26"/>
</dbReference>
<organism evidence="1">
    <name type="scientific">freshwater metagenome</name>
    <dbReference type="NCBI Taxonomy" id="449393"/>
    <lineage>
        <taxon>unclassified sequences</taxon>
        <taxon>metagenomes</taxon>
        <taxon>ecological metagenomes</taxon>
    </lineage>
</organism>
<dbReference type="InterPro" id="IPR044668">
    <property type="entry name" value="PuuD-like"/>
</dbReference>
<dbReference type="PROSITE" id="PS51273">
    <property type="entry name" value="GATASE_TYPE_1"/>
    <property type="match status" value="1"/>
</dbReference>
<protein>
    <submittedName>
        <fullName evidence="1">Unannotated protein</fullName>
    </submittedName>
</protein>
<dbReference type="SUPFAM" id="SSF52317">
    <property type="entry name" value="Class I glutamine amidotransferase-like"/>
    <property type="match status" value="1"/>
</dbReference>
<dbReference type="PANTHER" id="PTHR43235:SF1">
    <property type="entry name" value="GLUTAMINE AMIDOTRANSFERASE PB2B2.05-RELATED"/>
    <property type="match status" value="1"/>
</dbReference>
<dbReference type="PANTHER" id="PTHR43235">
    <property type="entry name" value="GLUTAMINE AMIDOTRANSFERASE PB2B2.05-RELATED"/>
    <property type="match status" value="1"/>
</dbReference>
<accession>A0A6J6D8F3</accession>
<dbReference type="InterPro" id="IPR029062">
    <property type="entry name" value="Class_I_gatase-like"/>
</dbReference>
<dbReference type="CDD" id="cd01745">
    <property type="entry name" value="GATase1_2"/>
    <property type="match status" value="1"/>
</dbReference>
<dbReference type="Pfam" id="PF07722">
    <property type="entry name" value="Peptidase_C26"/>
    <property type="match status" value="1"/>
</dbReference>
<name>A0A6J6D8F3_9ZZZZ</name>
<dbReference type="GO" id="GO:0005829">
    <property type="term" value="C:cytosol"/>
    <property type="evidence" value="ECO:0007669"/>
    <property type="project" value="TreeGrafter"/>
</dbReference>
<dbReference type="AlphaFoldDB" id="A0A6J6D8F3"/>
<proteinExistence type="predicted"/>
<gene>
    <name evidence="1" type="ORF">UFOPK1561_00813</name>
</gene>
<dbReference type="GO" id="GO:0033969">
    <property type="term" value="F:gamma-glutamyl-gamma-aminobutyrate hydrolase activity"/>
    <property type="evidence" value="ECO:0007669"/>
    <property type="project" value="TreeGrafter"/>
</dbReference>
<evidence type="ECO:0000313" key="1">
    <source>
        <dbReference type="EMBL" id="CAB4559566.1"/>
    </source>
</evidence>